<feature type="domain" description="Disease resistance protein At4g27190-like leucine-rich repeats" evidence="2">
    <location>
        <begin position="210"/>
        <end position="313"/>
    </location>
</feature>
<dbReference type="PANTHER" id="PTHR33463">
    <property type="entry name" value="NB-ARC DOMAIN-CONTAINING PROTEIN-RELATED"/>
    <property type="match status" value="1"/>
</dbReference>
<feature type="domain" description="Disease resistance protein At4g27190-like leucine-rich repeats" evidence="2">
    <location>
        <begin position="489"/>
        <end position="616"/>
    </location>
</feature>
<dbReference type="Pfam" id="PF23247">
    <property type="entry name" value="LRR_RPS2"/>
    <property type="match status" value="5"/>
</dbReference>
<dbReference type="EMBL" id="GHES01003043">
    <property type="protein sequence ID" value="MPA33602.1"/>
    <property type="molecule type" value="Transcribed_RNA"/>
</dbReference>
<accession>A0A5B6YP55</accession>
<reference evidence="3" key="1">
    <citation type="submission" date="2019-08" db="EMBL/GenBank/DDBJ databases">
        <title>Reference gene set and small RNA set construction with multiple tissues from Davidia involucrata Baill.</title>
        <authorList>
            <person name="Yang H."/>
            <person name="Zhou C."/>
            <person name="Li G."/>
            <person name="Wang J."/>
            <person name="Gao P."/>
            <person name="Wang M."/>
            <person name="Wang R."/>
            <person name="Zhao Y."/>
        </authorList>
    </citation>
    <scope>NUCLEOTIDE SEQUENCE</scope>
    <source>
        <tissue evidence="3">Mixed with DoveR01_LX</tissue>
    </source>
</reference>
<feature type="domain" description="Disease resistance protein At4g27190-like leucine-rich repeats" evidence="2">
    <location>
        <begin position="699"/>
        <end position="744"/>
    </location>
</feature>
<dbReference type="PANTHER" id="PTHR33463:SF204">
    <property type="entry name" value="NB-ARC DOMAIN-CONTAINING PROTEIN"/>
    <property type="match status" value="1"/>
</dbReference>
<proteinExistence type="predicted"/>
<dbReference type="AlphaFoldDB" id="A0A5B6YP55"/>
<dbReference type="SUPFAM" id="SSF52047">
    <property type="entry name" value="RNI-like"/>
    <property type="match status" value="2"/>
</dbReference>
<dbReference type="Gene3D" id="3.80.10.10">
    <property type="entry name" value="Ribonuclease Inhibitor"/>
    <property type="match status" value="4"/>
</dbReference>
<protein>
    <recommendedName>
        <fullName evidence="2">Disease resistance protein At4g27190-like leucine-rich repeats domain-containing protein</fullName>
    </recommendedName>
</protein>
<dbReference type="InterPro" id="IPR050905">
    <property type="entry name" value="Plant_NBS-LRR"/>
</dbReference>
<dbReference type="InterPro" id="IPR032675">
    <property type="entry name" value="LRR_dom_sf"/>
</dbReference>
<evidence type="ECO:0000256" key="1">
    <source>
        <dbReference type="ARBA" id="ARBA00022821"/>
    </source>
</evidence>
<gene>
    <name evidence="3" type="ORF">Din_003043</name>
</gene>
<organism evidence="3">
    <name type="scientific">Davidia involucrata</name>
    <name type="common">Dove tree</name>
    <dbReference type="NCBI Taxonomy" id="16924"/>
    <lineage>
        <taxon>Eukaryota</taxon>
        <taxon>Viridiplantae</taxon>
        <taxon>Streptophyta</taxon>
        <taxon>Embryophyta</taxon>
        <taxon>Tracheophyta</taxon>
        <taxon>Spermatophyta</taxon>
        <taxon>Magnoliopsida</taxon>
        <taxon>eudicotyledons</taxon>
        <taxon>Gunneridae</taxon>
        <taxon>Pentapetalae</taxon>
        <taxon>asterids</taxon>
        <taxon>Cornales</taxon>
        <taxon>Nyssaceae</taxon>
        <taxon>Davidia</taxon>
    </lineage>
</organism>
<keyword evidence="1" id="KW-0611">Plant defense</keyword>
<sequence>MENVVGDDEEIMEKIIFHQLKEMRLWSLPNLRSFYGNIKMMSTTEGSPSNLGQALFNEKVAFPAMEKLSISDLDSIREIWDNQLLPVPEAEGSFCGLRQLYLSGCVKLVNVFSSSVATNLVHFQELDIRSCSKMEGIVAVETEKAREEEVDDEILVFPQLKKIILGGLPNLKSFCFSCGSEEEEEEETVKEYISQAQPLFTHKVEFPCLKYLKISSLDKVKEIWCSTLPNNSVCKLRKLAFSKLKVLNVRECRLKYLFSAATARGLPRLQELEIGICEPMENVVGDDEEIMEKIIFHQLKEMRLWSLPNLRSFYGNIKMMSTTEGSPSNLGQALFNEKVAFPAMEKLSISDLDSIREIWDNQLLPVPEAEGSFCGLRYLWLDGCDKLVNVFSSSVARNLVHFQELSIYSCSKMEGIVAVETEKAREEEVDDEILVFPQLKKIILGGLPNLKSFCFSCGSEEEEEEETVKEYIPQAQPLFTHKVEFPCLEYLKISSLDKVKEIWCSTVSNNSFCKLRKLEVLKCGKLSSVAPSKLLGNFENLQELNVEECGSLEEVFEVEGPNAGEGREVKSNMLFCRLKSVALKDLPQLMRFYSGTYISELPFLVKMRISSCPKLEVFSNEKVSFPILEELELSDGCIFKYIWDGHITTGSFRKVRVLRMNNCNELVNATTWLQRFVVVEQLTDRQAASASQIKELELDPHGVYVFNNLTSLRVVSCNSLRYLFSVSIARGLMQLRDLVIRSCDVMEEIVRNEEQGEEGGVNEIVFPQLYILEFHNLPSLTSFCRANLL</sequence>
<name>A0A5B6YP55_DAVIN</name>
<evidence type="ECO:0000259" key="2">
    <source>
        <dbReference type="Pfam" id="PF23247"/>
    </source>
</evidence>
<feature type="domain" description="Disease resistance protein At4g27190-like leucine-rich repeats" evidence="2">
    <location>
        <begin position="66"/>
        <end position="173"/>
    </location>
</feature>
<evidence type="ECO:0000313" key="3">
    <source>
        <dbReference type="EMBL" id="MPA33602.1"/>
    </source>
</evidence>
<dbReference type="InterPro" id="IPR057135">
    <property type="entry name" value="At4g27190-like_LRR"/>
</dbReference>
<feature type="domain" description="Disease resistance protein At4g27190-like leucine-rich repeats" evidence="2">
    <location>
        <begin position="345"/>
        <end position="452"/>
    </location>
</feature>